<gene>
    <name evidence="1" type="ORF">GIL414_LOCUS42682</name>
</gene>
<sequence>MHVFIHICDLYHQLAAGSDQELTALELFRLPTFYNYSQYIYYGQDFYQIITNEFDSRDFQLYMDQRLNQTAEIGHTVL</sequence>
<evidence type="ECO:0000313" key="1">
    <source>
        <dbReference type="EMBL" id="CAF4691280.1"/>
    </source>
</evidence>
<organism evidence="1 2">
    <name type="scientific">Rotaria magnacalcarata</name>
    <dbReference type="NCBI Taxonomy" id="392030"/>
    <lineage>
        <taxon>Eukaryota</taxon>
        <taxon>Metazoa</taxon>
        <taxon>Spiralia</taxon>
        <taxon>Gnathifera</taxon>
        <taxon>Rotifera</taxon>
        <taxon>Eurotatoria</taxon>
        <taxon>Bdelloidea</taxon>
        <taxon>Philodinida</taxon>
        <taxon>Philodinidae</taxon>
        <taxon>Rotaria</taxon>
    </lineage>
</organism>
<accession>A0A8S3A7P3</accession>
<dbReference type="EMBL" id="CAJOBJ010124246">
    <property type="protein sequence ID" value="CAF4691280.1"/>
    <property type="molecule type" value="Genomic_DNA"/>
</dbReference>
<feature type="non-terminal residue" evidence="1">
    <location>
        <position position="1"/>
    </location>
</feature>
<dbReference type="Proteomes" id="UP000681720">
    <property type="component" value="Unassembled WGS sequence"/>
</dbReference>
<proteinExistence type="predicted"/>
<comment type="caution">
    <text evidence="1">The sequence shown here is derived from an EMBL/GenBank/DDBJ whole genome shotgun (WGS) entry which is preliminary data.</text>
</comment>
<reference evidence="1" key="1">
    <citation type="submission" date="2021-02" db="EMBL/GenBank/DDBJ databases">
        <authorList>
            <person name="Nowell W R."/>
        </authorList>
    </citation>
    <scope>NUCLEOTIDE SEQUENCE</scope>
</reference>
<dbReference type="AlphaFoldDB" id="A0A8S3A7P3"/>
<evidence type="ECO:0000313" key="2">
    <source>
        <dbReference type="Proteomes" id="UP000681720"/>
    </source>
</evidence>
<protein>
    <submittedName>
        <fullName evidence="1">Uncharacterized protein</fullName>
    </submittedName>
</protein>
<name>A0A8S3A7P3_9BILA</name>